<evidence type="ECO:0000313" key="2">
    <source>
        <dbReference type="EMBL" id="PAP77196.1"/>
    </source>
</evidence>
<evidence type="ECO:0008006" key="4">
    <source>
        <dbReference type="Google" id="ProtNLM"/>
    </source>
</evidence>
<sequence>MPRLFVAVLAAVLAVPASVGQEAHFQTVCTLYDHDGEAVSGPLQEIQLSEAALEGEATRVVTESATATFVVDYSSSFTAQARAAFQRAVDIWADHLTSSVPIRVKADFAPLGTNTLGSAGPNVTANFLNRPRANTWYPFALADALAGRDLSPDPGNDFYYDIVAQFSSTNNSFYFGLDGNPPSNQFDFVTIVLHELGHGLGFVGSGKVDNGAGADECTGSAGQGCWGFFDGEFFQFPFIFDRFLDDTNGVSMLNQATYGNPSNALGNLLQSRELFMDSPEVVRLYGEPAPVWAPTPFNEGSSFSHWDEVVVTGTSAALMTPQVARGEAYQDPGDITCAFMSDIGWPLGSGCQFLTVADEAAPETASFRIELAGPNPFRQSTAVRVIRPSAGPLRVVVLDALGREVARLADGAEAGEVTVPFVPAGLASGVYRVVAESEGQRASQSVTVVR</sequence>
<evidence type="ECO:0000256" key="1">
    <source>
        <dbReference type="SAM" id="SignalP"/>
    </source>
</evidence>
<dbReference type="Gene3D" id="3.40.390.10">
    <property type="entry name" value="Collagenase (Catalytic Domain)"/>
    <property type="match status" value="1"/>
</dbReference>
<accession>A0A271J114</accession>
<dbReference type="Proteomes" id="UP000216339">
    <property type="component" value="Unassembled WGS sequence"/>
</dbReference>
<reference evidence="2 3" key="1">
    <citation type="submission" date="2016-11" db="EMBL/GenBank/DDBJ databases">
        <title>Study of marine rhodopsin-containing bacteria.</title>
        <authorList>
            <person name="Yoshizawa S."/>
            <person name="Kumagai Y."/>
            <person name="Kogure K."/>
        </authorList>
    </citation>
    <scope>NUCLEOTIDE SEQUENCE [LARGE SCALE GENOMIC DNA]</scope>
    <source>
        <strain evidence="2 3">SAORIC-28</strain>
    </source>
</reference>
<keyword evidence="1" id="KW-0732">Signal</keyword>
<dbReference type="EMBL" id="MQWD01000001">
    <property type="protein sequence ID" value="PAP77196.1"/>
    <property type="molecule type" value="Genomic_DNA"/>
</dbReference>
<name>A0A271J114_9BACT</name>
<evidence type="ECO:0000313" key="3">
    <source>
        <dbReference type="Proteomes" id="UP000216339"/>
    </source>
</evidence>
<protein>
    <recommendedName>
        <fullName evidence="4">Secretion system C-terminal sorting domain-containing protein</fullName>
    </recommendedName>
</protein>
<dbReference type="AlphaFoldDB" id="A0A271J114"/>
<dbReference type="GO" id="GO:0008237">
    <property type="term" value="F:metallopeptidase activity"/>
    <property type="evidence" value="ECO:0007669"/>
    <property type="project" value="InterPro"/>
</dbReference>
<gene>
    <name evidence="2" type="ORF">BSZ37_12525</name>
</gene>
<dbReference type="SUPFAM" id="SSF55486">
    <property type="entry name" value="Metalloproteases ('zincins'), catalytic domain"/>
    <property type="match status" value="2"/>
</dbReference>
<comment type="caution">
    <text evidence="2">The sequence shown here is derived from an EMBL/GenBank/DDBJ whole genome shotgun (WGS) entry which is preliminary data.</text>
</comment>
<feature type="chain" id="PRO_5012108615" description="Secretion system C-terminal sorting domain-containing protein" evidence="1">
    <location>
        <begin position="20"/>
        <end position="450"/>
    </location>
</feature>
<proteinExistence type="predicted"/>
<feature type="signal peptide" evidence="1">
    <location>
        <begin position="1"/>
        <end position="19"/>
    </location>
</feature>
<dbReference type="RefSeq" id="WP_095510862.1">
    <property type="nucleotide sequence ID" value="NZ_MQWD01000001.1"/>
</dbReference>
<keyword evidence="3" id="KW-1185">Reference proteome</keyword>
<dbReference type="OrthoDB" id="614750at2"/>
<dbReference type="InterPro" id="IPR024079">
    <property type="entry name" value="MetalloPept_cat_dom_sf"/>
</dbReference>
<organism evidence="2 3">
    <name type="scientific">Rubrivirga marina</name>
    <dbReference type="NCBI Taxonomy" id="1196024"/>
    <lineage>
        <taxon>Bacteria</taxon>
        <taxon>Pseudomonadati</taxon>
        <taxon>Rhodothermota</taxon>
        <taxon>Rhodothermia</taxon>
        <taxon>Rhodothermales</taxon>
        <taxon>Rubricoccaceae</taxon>
        <taxon>Rubrivirga</taxon>
    </lineage>
</organism>